<keyword evidence="5" id="KW-0663">Pyridoxal phosphate</keyword>
<dbReference type="Proteomes" id="UP000093309">
    <property type="component" value="Unassembled WGS sequence"/>
</dbReference>
<dbReference type="PANTHER" id="PTHR46383">
    <property type="entry name" value="ASPARTATE AMINOTRANSFERASE"/>
    <property type="match status" value="1"/>
</dbReference>
<dbReference type="InterPro" id="IPR015421">
    <property type="entry name" value="PyrdxlP-dep_Trfase_major"/>
</dbReference>
<evidence type="ECO:0000256" key="4">
    <source>
        <dbReference type="ARBA" id="ARBA00022679"/>
    </source>
</evidence>
<evidence type="ECO:0000256" key="1">
    <source>
        <dbReference type="ARBA" id="ARBA00001933"/>
    </source>
</evidence>
<dbReference type="InterPro" id="IPR004839">
    <property type="entry name" value="Aminotransferase_I/II_large"/>
</dbReference>
<dbReference type="SUPFAM" id="SSF53383">
    <property type="entry name" value="PLP-dependent transferases"/>
    <property type="match status" value="1"/>
</dbReference>
<dbReference type="InterPro" id="IPR015424">
    <property type="entry name" value="PyrdxlP-dep_Trfase"/>
</dbReference>
<proteinExistence type="inferred from homology"/>
<dbReference type="Pfam" id="PF00155">
    <property type="entry name" value="Aminotran_1_2"/>
    <property type="match status" value="1"/>
</dbReference>
<comment type="caution">
    <text evidence="7">The sequence shown here is derived from an EMBL/GenBank/DDBJ whole genome shotgun (WGS) entry which is preliminary data.</text>
</comment>
<dbReference type="OrthoDB" id="9762162at2"/>
<dbReference type="Gene3D" id="3.40.640.10">
    <property type="entry name" value="Type I PLP-dependent aspartate aminotransferase-like (Major domain)"/>
    <property type="match status" value="1"/>
</dbReference>
<evidence type="ECO:0000256" key="2">
    <source>
        <dbReference type="ARBA" id="ARBA00007441"/>
    </source>
</evidence>
<comment type="cofactor">
    <cofactor evidence="1">
        <name>pyridoxal 5'-phosphate</name>
        <dbReference type="ChEBI" id="CHEBI:597326"/>
    </cofactor>
</comment>
<feature type="domain" description="Aminotransferase class I/classII large" evidence="6">
    <location>
        <begin position="75"/>
        <end position="419"/>
    </location>
</feature>
<keyword evidence="8" id="KW-1185">Reference proteome</keyword>
<dbReference type="PANTHER" id="PTHR46383:SF1">
    <property type="entry name" value="ASPARTATE AMINOTRANSFERASE"/>
    <property type="match status" value="1"/>
</dbReference>
<dbReference type="InterPro" id="IPR050596">
    <property type="entry name" value="AspAT/PAT-like"/>
</dbReference>
<dbReference type="GO" id="GO:0006520">
    <property type="term" value="P:amino acid metabolic process"/>
    <property type="evidence" value="ECO:0007669"/>
    <property type="project" value="InterPro"/>
</dbReference>
<evidence type="ECO:0000313" key="7">
    <source>
        <dbReference type="EMBL" id="OCT13984.1"/>
    </source>
</evidence>
<dbReference type="InterPro" id="IPR015422">
    <property type="entry name" value="PyrdxlP-dep_Trfase_small"/>
</dbReference>
<sequence>MNPLARQLNETLQRENSHVHDMLSALGKSIYFPKEGILSQSAEAKAKAKKFNATIGIAIENGQPMHLKVIQDTLSTYNPKDIYEYAPPAGKPELRTAWRKKMLEENPGIGSKLIGNPIVTNALTHGLSIAADLFADAGDAVIIPDKNWENYELTFEIRRGAQIVNYPLYNEQDKFNAEGLREALLAQKSKGKAIVVLNFPNNPTGYTPDSEDGTAITAAIKDAAEAGINVVVLTDDAYFGLFFENSLQESLFGQLADLHPRVLAVKIDGATKEEYVWGFRVGFITYAGQSDALLAALEQKTMGIIRATISSGPHPSQTFVLHALNSPEFAIQKQEKYEIMKGRANRTKSILDSGKFDDAWGYYPFNSGYFMCLKLKTVDAEALRVHLLNQHGVGTIALGETDLRVAFSCIEEGNLEELFNLIYQSVKEIETVAANK</sequence>
<keyword evidence="4" id="KW-0808">Transferase</keyword>
<dbReference type="STRING" id="512399.A8709_00125"/>
<organism evidence="7 8">
    <name type="scientific">Paenibacillus pectinilyticus</name>
    <dbReference type="NCBI Taxonomy" id="512399"/>
    <lineage>
        <taxon>Bacteria</taxon>
        <taxon>Bacillati</taxon>
        <taxon>Bacillota</taxon>
        <taxon>Bacilli</taxon>
        <taxon>Bacillales</taxon>
        <taxon>Paenibacillaceae</taxon>
        <taxon>Paenibacillus</taxon>
    </lineage>
</organism>
<dbReference type="GO" id="GO:0008483">
    <property type="term" value="F:transaminase activity"/>
    <property type="evidence" value="ECO:0007669"/>
    <property type="project" value="UniProtKB-KW"/>
</dbReference>
<dbReference type="Gene3D" id="3.90.1150.10">
    <property type="entry name" value="Aspartate Aminotransferase, domain 1"/>
    <property type="match status" value="1"/>
</dbReference>
<evidence type="ECO:0000256" key="5">
    <source>
        <dbReference type="ARBA" id="ARBA00022898"/>
    </source>
</evidence>
<evidence type="ECO:0000256" key="3">
    <source>
        <dbReference type="ARBA" id="ARBA00022576"/>
    </source>
</evidence>
<dbReference type="AlphaFoldDB" id="A0A1C1A0M4"/>
<gene>
    <name evidence="7" type="ORF">A8709_00125</name>
</gene>
<accession>A0A1C1A0M4</accession>
<dbReference type="GO" id="GO:0030170">
    <property type="term" value="F:pyridoxal phosphate binding"/>
    <property type="evidence" value="ECO:0007669"/>
    <property type="project" value="InterPro"/>
</dbReference>
<protein>
    <recommendedName>
        <fullName evidence="6">Aminotransferase class I/classII large domain-containing protein</fullName>
    </recommendedName>
</protein>
<evidence type="ECO:0000259" key="6">
    <source>
        <dbReference type="Pfam" id="PF00155"/>
    </source>
</evidence>
<reference evidence="8" key="1">
    <citation type="submission" date="2016-05" db="EMBL/GenBank/DDBJ databases">
        <title>Paenibacillus oryzae. sp. nov., isolated from the rice root.</title>
        <authorList>
            <person name="Zhang J."/>
            <person name="Zhang X."/>
        </authorList>
    </citation>
    <scope>NUCLEOTIDE SEQUENCE [LARGE SCALE GENOMIC DNA]</scope>
    <source>
        <strain evidence="8">KCTC13222</strain>
    </source>
</reference>
<keyword evidence="3" id="KW-0032">Aminotransferase</keyword>
<dbReference type="RefSeq" id="WP_065853411.1">
    <property type="nucleotide sequence ID" value="NZ_LYPC01000021.1"/>
</dbReference>
<comment type="similarity">
    <text evidence="2">Belongs to the class-I pyridoxal-phosphate-dependent aminotransferase family.</text>
</comment>
<dbReference type="NCBIfam" id="NF006388">
    <property type="entry name" value="PRK08637.1"/>
    <property type="match status" value="1"/>
</dbReference>
<name>A0A1C1A0M4_9BACL</name>
<dbReference type="CDD" id="cd00609">
    <property type="entry name" value="AAT_like"/>
    <property type="match status" value="1"/>
</dbReference>
<dbReference type="EMBL" id="LYPC01000021">
    <property type="protein sequence ID" value="OCT13984.1"/>
    <property type="molecule type" value="Genomic_DNA"/>
</dbReference>
<evidence type="ECO:0000313" key="8">
    <source>
        <dbReference type="Proteomes" id="UP000093309"/>
    </source>
</evidence>